<feature type="compositionally biased region" description="Polar residues" evidence="1">
    <location>
        <begin position="237"/>
        <end position="252"/>
    </location>
</feature>
<dbReference type="Proteomes" id="UP001296104">
    <property type="component" value="Unassembled WGS sequence"/>
</dbReference>
<gene>
    <name evidence="2" type="ORF">LECACI_7A009920</name>
</gene>
<reference evidence="2" key="1">
    <citation type="submission" date="2023-11" db="EMBL/GenBank/DDBJ databases">
        <authorList>
            <person name="Alioto T."/>
            <person name="Alioto T."/>
            <person name="Gomez Garrido J."/>
        </authorList>
    </citation>
    <scope>NUCLEOTIDE SEQUENCE</scope>
</reference>
<feature type="compositionally biased region" description="Polar residues" evidence="1">
    <location>
        <begin position="287"/>
        <end position="300"/>
    </location>
</feature>
<protein>
    <submittedName>
        <fullName evidence="2">Uncharacterized protein</fullName>
    </submittedName>
</protein>
<sequence length="322" mass="35302">MQEAHAQLAQAIGFATQAGYYNAAKIFGPKSFDDANRTCNEAGSFAEAKYMYRWQQSRVVQFCLSQGIHDPASLENESDDRLQLAVQAAFPWKVQMAQKEMADAIARIRRSKTDWLARYQNGQYNKSSLKYWDPVDLVAEPEDEEEAADAPPREPPPRLPLFQTPAPQTLPHRGQLSQDRSFRPDASFVSISGRPSLPNSPVDRQHAPQSPPPRETPFQPLSPSTSTIYNIPFPSPAKTTPSKSTISGTRSTPVKRFSPLKSPGGGKSSTPVPSPSVGQKTMPADVSTPTRTVKAQTQNVPDGDEVDKAIAEALVKLENMGI</sequence>
<feature type="compositionally biased region" description="Polar residues" evidence="1">
    <location>
        <begin position="219"/>
        <end position="229"/>
    </location>
</feature>
<feature type="region of interest" description="Disordered" evidence="1">
    <location>
        <begin position="141"/>
        <end position="304"/>
    </location>
</feature>
<evidence type="ECO:0000313" key="2">
    <source>
        <dbReference type="EMBL" id="CAK4034762.1"/>
    </source>
</evidence>
<evidence type="ECO:0000313" key="3">
    <source>
        <dbReference type="Proteomes" id="UP001296104"/>
    </source>
</evidence>
<keyword evidence="3" id="KW-1185">Reference proteome</keyword>
<name>A0AAI9EFN0_9PEZI</name>
<feature type="compositionally biased region" description="Low complexity" evidence="1">
    <location>
        <begin position="268"/>
        <end position="278"/>
    </location>
</feature>
<comment type="caution">
    <text evidence="2">The sequence shown here is derived from an EMBL/GenBank/DDBJ whole genome shotgun (WGS) entry which is preliminary data.</text>
</comment>
<dbReference type="AlphaFoldDB" id="A0AAI9EFN0"/>
<proteinExistence type="predicted"/>
<organism evidence="2 3">
    <name type="scientific">Lecanosticta acicola</name>
    <dbReference type="NCBI Taxonomy" id="111012"/>
    <lineage>
        <taxon>Eukaryota</taxon>
        <taxon>Fungi</taxon>
        <taxon>Dikarya</taxon>
        <taxon>Ascomycota</taxon>
        <taxon>Pezizomycotina</taxon>
        <taxon>Dothideomycetes</taxon>
        <taxon>Dothideomycetidae</taxon>
        <taxon>Mycosphaerellales</taxon>
        <taxon>Mycosphaerellaceae</taxon>
        <taxon>Lecanosticta</taxon>
    </lineage>
</organism>
<dbReference type="EMBL" id="CAVMBE010000135">
    <property type="protein sequence ID" value="CAK4034762.1"/>
    <property type="molecule type" value="Genomic_DNA"/>
</dbReference>
<accession>A0AAI9EFN0</accession>
<evidence type="ECO:0000256" key="1">
    <source>
        <dbReference type="SAM" id="MobiDB-lite"/>
    </source>
</evidence>